<keyword evidence="9" id="KW-0460">Magnesium</keyword>
<sequence length="300" mass="31110">MRRVALVVNPEAGHGSGRLLTPRIESSLRDAGVEPATTLAESAEHAAAACVEAIASGADGLAVVGGDGMAHIGLNAAAGTGVALGVVPAGTGNDFARGLGIRNWRDGLAAIARGRTGTVDLTEVTGELYEGQRRYVGCVVSTGFDERVNFRANNAGLDLGTLSYLGALLAELRSFRPLRYRLVVDGVERELDAMLIAVANVGIFGGGIRIAPGYDLTDGLLDVTIVHPVSRLRLLTLFPRLRGKNFVQHPCLEYLTASEVIVDGPGLHGMADGEPLGRPPLTCTAAPGALTIFTPGGRGD</sequence>
<keyword evidence="12" id="KW-1208">Phospholipid metabolism</keyword>
<proteinExistence type="inferred from homology"/>
<keyword evidence="5" id="KW-0479">Metal-binding</keyword>
<feature type="domain" description="DAGKc" evidence="13">
    <location>
        <begin position="1"/>
        <end position="128"/>
    </location>
</feature>
<keyword evidence="8" id="KW-0067">ATP-binding</keyword>
<dbReference type="PROSITE" id="PS50146">
    <property type="entry name" value="DAGK"/>
    <property type="match status" value="1"/>
</dbReference>
<accession>A0A6G7Y960</accession>
<keyword evidence="7 14" id="KW-0418">Kinase</keyword>
<organism evidence="14 15">
    <name type="scientific">Propioniciclava coleopterorum</name>
    <dbReference type="NCBI Taxonomy" id="2714937"/>
    <lineage>
        <taxon>Bacteria</taxon>
        <taxon>Bacillati</taxon>
        <taxon>Actinomycetota</taxon>
        <taxon>Actinomycetes</taxon>
        <taxon>Propionibacteriales</taxon>
        <taxon>Propionibacteriaceae</taxon>
        <taxon>Propioniciclava</taxon>
    </lineage>
</organism>
<dbReference type="KEGG" id="prv:G7070_15085"/>
<dbReference type="Pfam" id="PF00781">
    <property type="entry name" value="DAGK_cat"/>
    <property type="match status" value="1"/>
</dbReference>
<dbReference type="Pfam" id="PF19279">
    <property type="entry name" value="YegS_C"/>
    <property type="match status" value="1"/>
</dbReference>
<evidence type="ECO:0000256" key="9">
    <source>
        <dbReference type="ARBA" id="ARBA00022842"/>
    </source>
</evidence>
<dbReference type="InterPro" id="IPR045540">
    <property type="entry name" value="YegS/DAGK_C"/>
</dbReference>
<evidence type="ECO:0000256" key="6">
    <source>
        <dbReference type="ARBA" id="ARBA00022741"/>
    </source>
</evidence>
<dbReference type="PANTHER" id="PTHR12358">
    <property type="entry name" value="SPHINGOSINE KINASE"/>
    <property type="match status" value="1"/>
</dbReference>
<dbReference type="Proteomes" id="UP000501058">
    <property type="component" value="Chromosome"/>
</dbReference>
<evidence type="ECO:0000256" key="7">
    <source>
        <dbReference type="ARBA" id="ARBA00022777"/>
    </source>
</evidence>
<dbReference type="Gene3D" id="2.60.200.40">
    <property type="match status" value="1"/>
</dbReference>
<dbReference type="SUPFAM" id="SSF111331">
    <property type="entry name" value="NAD kinase/diacylglycerol kinase-like"/>
    <property type="match status" value="1"/>
</dbReference>
<dbReference type="InterPro" id="IPR050187">
    <property type="entry name" value="Lipid_Phosphate_FormReg"/>
</dbReference>
<evidence type="ECO:0000259" key="13">
    <source>
        <dbReference type="PROSITE" id="PS50146"/>
    </source>
</evidence>
<dbReference type="InterPro" id="IPR005218">
    <property type="entry name" value="Diacylglycerol/lipid_kinase"/>
</dbReference>
<dbReference type="SMART" id="SM00046">
    <property type="entry name" value="DAGKc"/>
    <property type="match status" value="1"/>
</dbReference>
<dbReference type="NCBIfam" id="TIGR00147">
    <property type="entry name" value="YegS/Rv2252/BmrU family lipid kinase"/>
    <property type="match status" value="1"/>
</dbReference>
<dbReference type="GO" id="GO:0005886">
    <property type="term" value="C:plasma membrane"/>
    <property type="evidence" value="ECO:0007669"/>
    <property type="project" value="TreeGrafter"/>
</dbReference>
<dbReference type="InterPro" id="IPR001206">
    <property type="entry name" value="Diacylglycerol_kinase_cat_dom"/>
</dbReference>
<dbReference type="PANTHER" id="PTHR12358:SF106">
    <property type="entry name" value="LIPID KINASE YEGS"/>
    <property type="match status" value="1"/>
</dbReference>
<evidence type="ECO:0000313" key="15">
    <source>
        <dbReference type="Proteomes" id="UP000501058"/>
    </source>
</evidence>
<comment type="cofactor">
    <cofactor evidence="1">
        <name>Mg(2+)</name>
        <dbReference type="ChEBI" id="CHEBI:18420"/>
    </cofactor>
</comment>
<dbReference type="RefSeq" id="WP_166234414.1">
    <property type="nucleotide sequence ID" value="NZ_CP049865.1"/>
</dbReference>
<name>A0A6G7Y960_9ACTN</name>
<dbReference type="AlphaFoldDB" id="A0A6G7Y960"/>
<dbReference type="InterPro" id="IPR016064">
    <property type="entry name" value="NAD/diacylglycerol_kinase_sf"/>
</dbReference>
<comment type="similarity">
    <text evidence="2">Belongs to the diacylglycerol/lipid kinase family.</text>
</comment>
<evidence type="ECO:0000256" key="11">
    <source>
        <dbReference type="ARBA" id="ARBA00023209"/>
    </source>
</evidence>
<dbReference type="GO" id="GO:0008654">
    <property type="term" value="P:phospholipid biosynthetic process"/>
    <property type="evidence" value="ECO:0007669"/>
    <property type="project" value="UniProtKB-KW"/>
</dbReference>
<gene>
    <name evidence="14" type="ORF">G7070_15085</name>
</gene>
<keyword evidence="3" id="KW-0444">Lipid biosynthesis</keyword>
<evidence type="ECO:0000256" key="8">
    <source>
        <dbReference type="ARBA" id="ARBA00022840"/>
    </source>
</evidence>
<evidence type="ECO:0000313" key="14">
    <source>
        <dbReference type="EMBL" id="QIK73345.1"/>
    </source>
</evidence>
<protein>
    <submittedName>
        <fullName evidence="14">YegS/Rv2252/BmrU family lipid kinase</fullName>
    </submittedName>
</protein>
<dbReference type="GO" id="GO:0016301">
    <property type="term" value="F:kinase activity"/>
    <property type="evidence" value="ECO:0007669"/>
    <property type="project" value="UniProtKB-KW"/>
</dbReference>
<dbReference type="InterPro" id="IPR017438">
    <property type="entry name" value="ATP-NAD_kinase_N"/>
</dbReference>
<dbReference type="Gene3D" id="3.40.50.10330">
    <property type="entry name" value="Probable inorganic polyphosphate/atp-NAD kinase, domain 1"/>
    <property type="match status" value="1"/>
</dbReference>
<evidence type="ECO:0000256" key="3">
    <source>
        <dbReference type="ARBA" id="ARBA00022516"/>
    </source>
</evidence>
<dbReference type="GO" id="GO:0046872">
    <property type="term" value="F:metal ion binding"/>
    <property type="evidence" value="ECO:0007669"/>
    <property type="project" value="UniProtKB-KW"/>
</dbReference>
<evidence type="ECO:0000256" key="10">
    <source>
        <dbReference type="ARBA" id="ARBA00023098"/>
    </source>
</evidence>
<evidence type="ECO:0000256" key="5">
    <source>
        <dbReference type="ARBA" id="ARBA00022723"/>
    </source>
</evidence>
<keyword evidence="15" id="KW-1185">Reference proteome</keyword>
<dbReference type="EMBL" id="CP049865">
    <property type="protein sequence ID" value="QIK73345.1"/>
    <property type="molecule type" value="Genomic_DNA"/>
</dbReference>
<evidence type="ECO:0000256" key="2">
    <source>
        <dbReference type="ARBA" id="ARBA00005983"/>
    </source>
</evidence>
<keyword evidence="4" id="KW-0808">Transferase</keyword>
<keyword evidence="10" id="KW-0443">Lipid metabolism</keyword>
<evidence type="ECO:0000256" key="4">
    <source>
        <dbReference type="ARBA" id="ARBA00022679"/>
    </source>
</evidence>
<dbReference type="GO" id="GO:0005524">
    <property type="term" value="F:ATP binding"/>
    <property type="evidence" value="ECO:0007669"/>
    <property type="project" value="UniProtKB-KW"/>
</dbReference>
<evidence type="ECO:0000256" key="12">
    <source>
        <dbReference type="ARBA" id="ARBA00023264"/>
    </source>
</evidence>
<reference evidence="14 15" key="1">
    <citation type="submission" date="2020-03" db="EMBL/GenBank/DDBJ databases">
        <title>Propioniciclava sp. nov., isolated from Hydrophilus acuminatus.</title>
        <authorList>
            <person name="Hyun D.-W."/>
            <person name="Bae J.-W."/>
        </authorList>
    </citation>
    <scope>NUCLEOTIDE SEQUENCE [LARGE SCALE GENOMIC DNA]</scope>
    <source>
        <strain evidence="14 15">HDW11</strain>
    </source>
</reference>
<keyword evidence="6" id="KW-0547">Nucleotide-binding</keyword>
<evidence type="ECO:0000256" key="1">
    <source>
        <dbReference type="ARBA" id="ARBA00001946"/>
    </source>
</evidence>
<keyword evidence="11" id="KW-0594">Phospholipid biosynthesis</keyword>